<dbReference type="Proteomes" id="UP001597183">
    <property type="component" value="Unassembled WGS sequence"/>
</dbReference>
<protein>
    <submittedName>
        <fullName evidence="1">DUF4192 domain-containing protein</fullName>
    </submittedName>
</protein>
<keyword evidence="2" id="KW-1185">Reference proteome</keyword>
<reference evidence="2" key="1">
    <citation type="journal article" date="2019" name="Int. J. Syst. Evol. Microbiol.">
        <title>The Global Catalogue of Microorganisms (GCM) 10K type strain sequencing project: providing services to taxonomists for standard genome sequencing and annotation.</title>
        <authorList>
            <consortium name="The Broad Institute Genomics Platform"/>
            <consortium name="The Broad Institute Genome Sequencing Center for Infectious Disease"/>
            <person name="Wu L."/>
            <person name="Ma J."/>
        </authorList>
    </citation>
    <scope>NUCLEOTIDE SEQUENCE [LARGE SCALE GENOMIC DNA]</scope>
    <source>
        <strain evidence="2">CCM 7526</strain>
    </source>
</reference>
<gene>
    <name evidence="1" type="ORF">ACFQ5G_51835</name>
</gene>
<sequence>MTVNDPINLTDPADAAALVPYLLGYHPYDRLVILALRQCRIHFIAAAPLTRDLASSCALIADKGPDQILLLGYGDDQPVTTAVDHTTAAFTDFGIPVLAAFRVHADRIWHLHCGEPDCHHDGTPFQPDSTVAAAYATYHGLTAATDVDALAARLDPVTGPERAALTDAYHRAARHLHQLLDDCTDQQITDTFHTLLDELLTETAHAYQSGRLTDDRAALLNILLGLGPLRDRAARHVHGDDLHLRTWTDLTRRATPDCVAGPATMLAVAALQAGQGALARLAVQRAHHADPGDPFLHTVAGWVRSGVHPDTVHHLLHD</sequence>
<accession>A0ABW4ATG6</accession>
<dbReference type="Pfam" id="PF13830">
    <property type="entry name" value="DUF4192"/>
    <property type="match status" value="1"/>
</dbReference>
<proteinExistence type="predicted"/>
<evidence type="ECO:0000313" key="2">
    <source>
        <dbReference type="Proteomes" id="UP001597183"/>
    </source>
</evidence>
<dbReference type="EMBL" id="JBHTMK010000075">
    <property type="protein sequence ID" value="MFD1373874.1"/>
    <property type="molecule type" value="Genomic_DNA"/>
</dbReference>
<dbReference type="RefSeq" id="WP_317795338.1">
    <property type="nucleotide sequence ID" value="NZ_AP028461.1"/>
</dbReference>
<dbReference type="InterPro" id="IPR025447">
    <property type="entry name" value="DUF4192"/>
</dbReference>
<comment type="caution">
    <text evidence="1">The sequence shown here is derived from an EMBL/GenBank/DDBJ whole genome shotgun (WGS) entry which is preliminary data.</text>
</comment>
<evidence type="ECO:0000313" key="1">
    <source>
        <dbReference type="EMBL" id="MFD1373874.1"/>
    </source>
</evidence>
<organism evidence="1 2">
    <name type="scientific">Actinoplanes sichuanensis</name>
    <dbReference type="NCBI Taxonomy" id="512349"/>
    <lineage>
        <taxon>Bacteria</taxon>
        <taxon>Bacillati</taxon>
        <taxon>Actinomycetota</taxon>
        <taxon>Actinomycetes</taxon>
        <taxon>Micromonosporales</taxon>
        <taxon>Micromonosporaceae</taxon>
        <taxon>Actinoplanes</taxon>
    </lineage>
</organism>
<name>A0ABW4ATG6_9ACTN</name>